<reference evidence="2" key="1">
    <citation type="submission" date="2017-07" db="EMBL/GenBank/DDBJ databases">
        <title>Taro Niue Genome Assembly and Annotation.</title>
        <authorList>
            <person name="Atibalentja N."/>
            <person name="Keating K."/>
            <person name="Fields C.J."/>
        </authorList>
    </citation>
    <scope>NUCLEOTIDE SEQUENCE</scope>
    <source>
        <strain evidence="2">Niue_2</strain>
        <tissue evidence="2">Leaf</tissue>
    </source>
</reference>
<dbReference type="AlphaFoldDB" id="A0A843XAA8"/>
<evidence type="ECO:0000256" key="1">
    <source>
        <dbReference type="SAM" id="MobiDB-lite"/>
    </source>
</evidence>
<keyword evidence="3" id="KW-1185">Reference proteome</keyword>
<accession>A0A843XAA8</accession>
<dbReference type="Proteomes" id="UP000652761">
    <property type="component" value="Unassembled WGS sequence"/>
</dbReference>
<sequence>MHQNKVQKIKKSKKNRYLSTTRKAPVDRCIQARKPYLRTGLPVDSTNVACRQPLIGNCLPNSQSSACQHLSTGVPNAIDRRRKPLDSESNLVQKQPPPKTLEKVQEQEVLLLLCFSLLFRGCYTCETGGRCLCLVGCPSVVGDYFTLVSAVVVLPQSLRCAVGLAGAFWRVFPEWCLSGSGGGSPKTYLRCFCSSACCSVLSDDLCCLVVGLCILVKVLPRIAPLLLLVEVLPRRALCLFWATVVLPLWFEVCRLVGLRYGEVLPGWLLALLVEVLPKAASCCFWLSLLSLSL</sequence>
<evidence type="ECO:0000313" key="3">
    <source>
        <dbReference type="Proteomes" id="UP000652761"/>
    </source>
</evidence>
<protein>
    <submittedName>
        <fullName evidence="2">Uncharacterized protein</fullName>
    </submittedName>
</protein>
<evidence type="ECO:0000313" key="2">
    <source>
        <dbReference type="EMBL" id="MQM16261.1"/>
    </source>
</evidence>
<comment type="caution">
    <text evidence="2">The sequence shown here is derived from an EMBL/GenBank/DDBJ whole genome shotgun (WGS) entry which is preliminary data.</text>
</comment>
<gene>
    <name evidence="2" type="ORF">Taro_049216</name>
</gene>
<feature type="compositionally biased region" description="Basic residues" evidence="1">
    <location>
        <begin position="1"/>
        <end position="16"/>
    </location>
</feature>
<organism evidence="2 3">
    <name type="scientific">Colocasia esculenta</name>
    <name type="common">Wild taro</name>
    <name type="synonym">Arum esculentum</name>
    <dbReference type="NCBI Taxonomy" id="4460"/>
    <lineage>
        <taxon>Eukaryota</taxon>
        <taxon>Viridiplantae</taxon>
        <taxon>Streptophyta</taxon>
        <taxon>Embryophyta</taxon>
        <taxon>Tracheophyta</taxon>
        <taxon>Spermatophyta</taxon>
        <taxon>Magnoliopsida</taxon>
        <taxon>Liliopsida</taxon>
        <taxon>Araceae</taxon>
        <taxon>Aroideae</taxon>
        <taxon>Colocasieae</taxon>
        <taxon>Colocasia</taxon>
    </lineage>
</organism>
<dbReference type="EMBL" id="NMUH01006927">
    <property type="protein sequence ID" value="MQM16261.1"/>
    <property type="molecule type" value="Genomic_DNA"/>
</dbReference>
<name>A0A843XAA8_COLES</name>
<feature type="region of interest" description="Disordered" evidence="1">
    <location>
        <begin position="1"/>
        <end position="22"/>
    </location>
</feature>
<proteinExistence type="predicted"/>